<evidence type="ECO:0000256" key="1">
    <source>
        <dbReference type="ARBA" id="ARBA00009437"/>
    </source>
</evidence>
<dbReference type="InterPro" id="IPR036390">
    <property type="entry name" value="WH_DNA-bd_sf"/>
</dbReference>
<keyword evidence="7" id="KW-1185">Reference proteome</keyword>
<evidence type="ECO:0000313" key="6">
    <source>
        <dbReference type="EMBL" id="QGQ98546.1"/>
    </source>
</evidence>
<evidence type="ECO:0000256" key="3">
    <source>
        <dbReference type="ARBA" id="ARBA00023125"/>
    </source>
</evidence>
<proteinExistence type="inferred from homology"/>
<dbReference type="PRINTS" id="PR00039">
    <property type="entry name" value="HTHLYSR"/>
</dbReference>
<dbReference type="Gene3D" id="3.40.190.10">
    <property type="entry name" value="Periplasmic binding protein-like II"/>
    <property type="match status" value="2"/>
</dbReference>
<dbReference type="GO" id="GO:0000976">
    <property type="term" value="F:transcription cis-regulatory region binding"/>
    <property type="evidence" value="ECO:0007669"/>
    <property type="project" value="TreeGrafter"/>
</dbReference>
<sequence length="300" mass="33222">MNLHALKIFAKVALHGSVTQAADELRISQPAVTAQIRNLEKELNTKLISPKGRGIILTSSGEILAKDAIRLFALESEIEARMKAYNLGHLGSLQIVSTYLPANYLLPLWLSQFKQLHALIDCTLTTKNSTDAMESLLHYEAELAVIGGGAVNHPLIHSELLFEDPLWFVVPTKHPYADQAVALDQMMNEPFILREEGSSSRDKLFALCKIQNAPPPRIGLQFNGLSESIRAVIGGYGAIFVSALEVREYIERGELARVYVQDVNLVNPISLCRRAKEELSPAAAKFRQAVLQLHQADLHQ</sequence>
<dbReference type="Gene3D" id="1.10.10.10">
    <property type="entry name" value="Winged helix-like DNA-binding domain superfamily/Winged helix DNA-binding domain"/>
    <property type="match status" value="1"/>
</dbReference>
<dbReference type="KEGG" id="ppsc:EHS13_28540"/>
<comment type="similarity">
    <text evidence="1">Belongs to the LysR transcriptional regulatory family.</text>
</comment>
<reference evidence="7" key="1">
    <citation type="submission" date="2018-11" db="EMBL/GenBank/DDBJ databases">
        <title>Complete genome sequence of Paenibacillus sp. ML311-T8.</title>
        <authorList>
            <person name="Nam Y.-D."/>
            <person name="Kang J."/>
            <person name="Chung W.-H."/>
            <person name="Park Y.S."/>
        </authorList>
    </citation>
    <scope>NUCLEOTIDE SEQUENCE [LARGE SCALE GENOMIC DNA]</scope>
    <source>
        <strain evidence="7">ML311-T8</strain>
    </source>
</reference>
<evidence type="ECO:0000256" key="4">
    <source>
        <dbReference type="ARBA" id="ARBA00023163"/>
    </source>
</evidence>
<dbReference type="PROSITE" id="PS50931">
    <property type="entry name" value="HTH_LYSR"/>
    <property type="match status" value="1"/>
</dbReference>
<keyword evidence="4" id="KW-0804">Transcription</keyword>
<dbReference type="InterPro" id="IPR005119">
    <property type="entry name" value="LysR_subst-bd"/>
</dbReference>
<accession>A0A6B8RTA8</accession>
<protein>
    <submittedName>
        <fullName evidence="6">LysR family transcriptional regulator</fullName>
    </submittedName>
</protein>
<evidence type="ECO:0000259" key="5">
    <source>
        <dbReference type="PROSITE" id="PS50931"/>
    </source>
</evidence>
<feature type="domain" description="HTH lysR-type" evidence="5">
    <location>
        <begin position="1"/>
        <end position="58"/>
    </location>
</feature>
<dbReference type="SUPFAM" id="SSF46785">
    <property type="entry name" value="Winged helix' DNA-binding domain"/>
    <property type="match status" value="1"/>
</dbReference>
<dbReference type="AlphaFoldDB" id="A0A6B8RTA8"/>
<dbReference type="OrthoDB" id="9803735at2"/>
<dbReference type="PANTHER" id="PTHR30126:SF94">
    <property type="entry name" value="LYSR FAMILY TRANSCRIPTIONAL REGULATOR"/>
    <property type="match status" value="1"/>
</dbReference>
<dbReference type="RefSeq" id="WP_155703654.1">
    <property type="nucleotide sequence ID" value="NZ_CP034235.1"/>
</dbReference>
<dbReference type="SUPFAM" id="SSF53850">
    <property type="entry name" value="Periplasmic binding protein-like II"/>
    <property type="match status" value="1"/>
</dbReference>
<name>A0A6B8RTA8_9BACL</name>
<dbReference type="Pfam" id="PF03466">
    <property type="entry name" value="LysR_substrate"/>
    <property type="match status" value="1"/>
</dbReference>
<dbReference type="Pfam" id="PF00126">
    <property type="entry name" value="HTH_1"/>
    <property type="match status" value="1"/>
</dbReference>
<organism evidence="6 7">
    <name type="scientific">Paenibacillus psychroresistens</name>
    <dbReference type="NCBI Taxonomy" id="1778678"/>
    <lineage>
        <taxon>Bacteria</taxon>
        <taxon>Bacillati</taxon>
        <taxon>Bacillota</taxon>
        <taxon>Bacilli</taxon>
        <taxon>Bacillales</taxon>
        <taxon>Paenibacillaceae</taxon>
        <taxon>Paenibacillus</taxon>
    </lineage>
</organism>
<dbReference type="FunFam" id="1.10.10.10:FF:000001">
    <property type="entry name" value="LysR family transcriptional regulator"/>
    <property type="match status" value="1"/>
</dbReference>
<evidence type="ECO:0000256" key="2">
    <source>
        <dbReference type="ARBA" id="ARBA00023015"/>
    </source>
</evidence>
<dbReference type="Proteomes" id="UP000426246">
    <property type="component" value="Chromosome"/>
</dbReference>
<dbReference type="EMBL" id="CP034235">
    <property type="protein sequence ID" value="QGQ98546.1"/>
    <property type="molecule type" value="Genomic_DNA"/>
</dbReference>
<keyword evidence="2" id="KW-0805">Transcription regulation</keyword>
<dbReference type="InterPro" id="IPR000847">
    <property type="entry name" value="LysR_HTH_N"/>
</dbReference>
<gene>
    <name evidence="6" type="ORF">EHS13_28540</name>
</gene>
<dbReference type="PANTHER" id="PTHR30126">
    <property type="entry name" value="HTH-TYPE TRANSCRIPTIONAL REGULATOR"/>
    <property type="match status" value="1"/>
</dbReference>
<dbReference type="InterPro" id="IPR036388">
    <property type="entry name" value="WH-like_DNA-bd_sf"/>
</dbReference>
<dbReference type="GO" id="GO:0003700">
    <property type="term" value="F:DNA-binding transcription factor activity"/>
    <property type="evidence" value="ECO:0007669"/>
    <property type="project" value="InterPro"/>
</dbReference>
<evidence type="ECO:0000313" key="7">
    <source>
        <dbReference type="Proteomes" id="UP000426246"/>
    </source>
</evidence>
<keyword evidence="3" id="KW-0238">DNA-binding</keyword>